<protein>
    <submittedName>
        <fullName evidence="1">Uncharacterized protein</fullName>
    </submittedName>
</protein>
<organism evidence="1">
    <name type="scientific">Rhizophora mucronata</name>
    <name type="common">Asiatic mangrove</name>
    <dbReference type="NCBI Taxonomy" id="61149"/>
    <lineage>
        <taxon>Eukaryota</taxon>
        <taxon>Viridiplantae</taxon>
        <taxon>Streptophyta</taxon>
        <taxon>Embryophyta</taxon>
        <taxon>Tracheophyta</taxon>
        <taxon>Spermatophyta</taxon>
        <taxon>Magnoliopsida</taxon>
        <taxon>eudicotyledons</taxon>
        <taxon>Gunneridae</taxon>
        <taxon>Pentapetalae</taxon>
        <taxon>rosids</taxon>
        <taxon>fabids</taxon>
        <taxon>Malpighiales</taxon>
        <taxon>Rhizophoraceae</taxon>
        <taxon>Rhizophora</taxon>
    </lineage>
</organism>
<dbReference type="EMBL" id="GGEC01070476">
    <property type="protein sequence ID" value="MBX50960.1"/>
    <property type="molecule type" value="Transcribed_RNA"/>
</dbReference>
<proteinExistence type="predicted"/>
<dbReference type="AlphaFoldDB" id="A0A2P2P862"/>
<reference evidence="1" key="1">
    <citation type="submission" date="2018-02" db="EMBL/GenBank/DDBJ databases">
        <title>Rhizophora mucronata_Transcriptome.</title>
        <authorList>
            <person name="Meera S.P."/>
            <person name="Sreeshan A."/>
            <person name="Augustine A."/>
        </authorList>
    </citation>
    <scope>NUCLEOTIDE SEQUENCE</scope>
    <source>
        <tissue evidence="1">Leaf</tissue>
    </source>
</reference>
<sequence length="30" mass="3668">MDCYRYNLTNFLLLISFDMHSTWHLTGYIV</sequence>
<name>A0A2P2P862_RHIMU</name>
<accession>A0A2P2P862</accession>
<evidence type="ECO:0000313" key="1">
    <source>
        <dbReference type="EMBL" id="MBX50960.1"/>
    </source>
</evidence>